<keyword evidence="2" id="KW-1185">Reference proteome</keyword>
<sequence length="530" mass="61965">MYLLIPGRHQLLTKFQFKYLQDIISKGLQSFTDVFGKPVEKNEKIDAVLFAVTSSNHSNTRRNPLPFYLRAISIEAFGNDLGIPTYIYGIDDVGNLPNFADYTIKRIKHESEGQIDCTPENTVVVCSTNVLNMYHHLGFTILPAELDNIETWHHHMAMPWDVVEKISTSENWQQEPFVQEYMHPASFNVWQKYRIAEKVQLLFRDAMISNDGDLTETRDYNVYVRQMDDIAEMKYQDTANFIQPGRIGDIGCAVGSWIKLACKDERFRESDFYGIEVSRYLYELCQQRKINGEFNNPFVFFSKKNAVTGLAFDRSSMNTIHTSSLTHEIESYGSRQDLLQFIRNRFEELVHGGVWINRDVVAPYNKHQEVYLWLNDEDGSNADPHRILESKSSLSEYLQQLSTYARFLRFAKDFRKQEGYKLSYAETIFEQKRYIRLSLGDAAEFLSRKDYTDNWQSEMHETFCFWDFDEWKNEMQNAGFKIHPSSVAFTNDWIVENRWVGKTALFTVKNNQLVPEPWPVTTMFLIGVKP</sequence>
<evidence type="ECO:0008006" key="3">
    <source>
        <dbReference type="Google" id="ProtNLM"/>
    </source>
</evidence>
<dbReference type="Gene3D" id="3.40.50.150">
    <property type="entry name" value="Vaccinia Virus protein VP39"/>
    <property type="match status" value="1"/>
</dbReference>
<comment type="caution">
    <text evidence="1">The sequence shown here is derived from an EMBL/GenBank/DDBJ whole genome shotgun (WGS) entry which is preliminary data.</text>
</comment>
<dbReference type="RefSeq" id="WP_130541980.1">
    <property type="nucleotide sequence ID" value="NZ_CP042431.1"/>
</dbReference>
<evidence type="ECO:0000313" key="2">
    <source>
        <dbReference type="Proteomes" id="UP000293874"/>
    </source>
</evidence>
<proteinExistence type="predicted"/>
<dbReference type="OrthoDB" id="609840at2"/>
<gene>
    <name evidence="1" type="ORF">EV199_3382</name>
</gene>
<evidence type="ECO:0000313" key="1">
    <source>
        <dbReference type="EMBL" id="RZS71479.1"/>
    </source>
</evidence>
<dbReference type="AlphaFoldDB" id="A0A4Q7MU64"/>
<dbReference type="EMBL" id="SGXA01000002">
    <property type="protein sequence ID" value="RZS71479.1"/>
    <property type="molecule type" value="Genomic_DNA"/>
</dbReference>
<dbReference type="InterPro" id="IPR029063">
    <property type="entry name" value="SAM-dependent_MTases_sf"/>
</dbReference>
<protein>
    <recommendedName>
        <fullName evidence="3">Transferase</fullName>
    </recommendedName>
</protein>
<name>A0A4Q7MU64_9BACT</name>
<dbReference type="Proteomes" id="UP000293874">
    <property type="component" value="Unassembled WGS sequence"/>
</dbReference>
<reference evidence="1 2" key="1">
    <citation type="submission" date="2019-02" db="EMBL/GenBank/DDBJ databases">
        <title>Genomic Encyclopedia of Type Strains, Phase IV (KMG-IV): sequencing the most valuable type-strain genomes for metagenomic binning, comparative biology and taxonomic classification.</title>
        <authorList>
            <person name="Goeker M."/>
        </authorList>
    </citation>
    <scope>NUCLEOTIDE SEQUENCE [LARGE SCALE GENOMIC DNA]</scope>
    <source>
        <strain evidence="1 2">DSM 18116</strain>
    </source>
</reference>
<accession>A0A4Q7MU64</accession>
<organism evidence="1 2">
    <name type="scientific">Pseudobacter ginsenosidimutans</name>
    <dbReference type="NCBI Taxonomy" id="661488"/>
    <lineage>
        <taxon>Bacteria</taxon>
        <taxon>Pseudomonadati</taxon>
        <taxon>Bacteroidota</taxon>
        <taxon>Chitinophagia</taxon>
        <taxon>Chitinophagales</taxon>
        <taxon>Chitinophagaceae</taxon>
        <taxon>Pseudobacter</taxon>
    </lineage>
</organism>
<dbReference type="SUPFAM" id="SSF53335">
    <property type="entry name" value="S-adenosyl-L-methionine-dependent methyltransferases"/>
    <property type="match status" value="1"/>
</dbReference>